<keyword evidence="2" id="KW-0813">Transport</keyword>
<keyword evidence="4 8" id="KW-1133">Transmembrane helix</keyword>
<evidence type="ECO:0000256" key="7">
    <source>
        <dbReference type="SAM" id="MobiDB-lite"/>
    </source>
</evidence>
<feature type="compositionally biased region" description="Basic and acidic residues" evidence="7">
    <location>
        <begin position="178"/>
        <end position="187"/>
    </location>
</feature>
<accession>A0A8H6F7E2</accession>
<evidence type="ECO:0000256" key="8">
    <source>
        <dbReference type="SAM" id="Phobius"/>
    </source>
</evidence>
<dbReference type="InterPro" id="IPR051143">
    <property type="entry name" value="TrkH_K-transport"/>
</dbReference>
<dbReference type="Proteomes" id="UP000593566">
    <property type="component" value="Unassembled WGS sequence"/>
</dbReference>
<feature type="transmembrane region" description="Helical" evidence="8">
    <location>
        <begin position="255"/>
        <end position="280"/>
    </location>
</feature>
<dbReference type="Pfam" id="PF02386">
    <property type="entry name" value="TrkH"/>
    <property type="match status" value="1"/>
</dbReference>
<protein>
    <recommendedName>
        <fullName evidence="11">Potassium transport protein</fullName>
    </recommendedName>
</protein>
<dbReference type="GeneID" id="59335211"/>
<organism evidence="9 10">
    <name type="scientific">Letharia lupina</name>
    <dbReference type="NCBI Taxonomy" id="560253"/>
    <lineage>
        <taxon>Eukaryota</taxon>
        <taxon>Fungi</taxon>
        <taxon>Dikarya</taxon>
        <taxon>Ascomycota</taxon>
        <taxon>Pezizomycotina</taxon>
        <taxon>Lecanoromycetes</taxon>
        <taxon>OSLEUM clade</taxon>
        <taxon>Lecanoromycetidae</taxon>
        <taxon>Lecanorales</taxon>
        <taxon>Lecanorineae</taxon>
        <taxon>Parmeliaceae</taxon>
        <taxon>Letharia</taxon>
    </lineage>
</organism>
<feature type="compositionally biased region" description="Basic and acidic residues" evidence="7">
    <location>
        <begin position="655"/>
        <end position="665"/>
    </location>
</feature>
<feature type="transmembrane region" description="Helical" evidence="8">
    <location>
        <begin position="91"/>
        <end position="111"/>
    </location>
</feature>
<keyword evidence="5" id="KW-0406">Ion transport</keyword>
<evidence type="ECO:0000256" key="4">
    <source>
        <dbReference type="ARBA" id="ARBA00022989"/>
    </source>
</evidence>
<dbReference type="GO" id="GO:0140107">
    <property type="term" value="F:high-affinity potassium ion transmembrane transporter activity"/>
    <property type="evidence" value="ECO:0007669"/>
    <property type="project" value="TreeGrafter"/>
</dbReference>
<evidence type="ECO:0000256" key="3">
    <source>
        <dbReference type="ARBA" id="ARBA00022692"/>
    </source>
</evidence>
<dbReference type="GO" id="GO:0005886">
    <property type="term" value="C:plasma membrane"/>
    <property type="evidence" value="ECO:0007669"/>
    <property type="project" value="TreeGrafter"/>
</dbReference>
<keyword evidence="6 8" id="KW-0472">Membrane</keyword>
<evidence type="ECO:0000256" key="2">
    <source>
        <dbReference type="ARBA" id="ARBA00022448"/>
    </source>
</evidence>
<feature type="transmembrane region" description="Helical" evidence="8">
    <location>
        <begin position="21"/>
        <end position="41"/>
    </location>
</feature>
<feature type="compositionally biased region" description="Polar residues" evidence="7">
    <location>
        <begin position="147"/>
        <end position="160"/>
    </location>
</feature>
<evidence type="ECO:0000256" key="1">
    <source>
        <dbReference type="ARBA" id="ARBA00004141"/>
    </source>
</evidence>
<feature type="region of interest" description="Disordered" evidence="7">
    <location>
        <begin position="616"/>
        <end position="674"/>
    </location>
</feature>
<feature type="region of interest" description="Disordered" evidence="7">
    <location>
        <begin position="144"/>
        <end position="187"/>
    </location>
</feature>
<evidence type="ECO:0008006" key="11">
    <source>
        <dbReference type="Google" id="ProtNLM"/>
    </source>
</evidence>
<proteinExistence type="predicted"/>
<dbReference type="EMBL" id="JACCJB010000027">
    <property type="protein sequence ID" value="KAF6217473.1"/>
    <property type="molecule type" value="Genomic_DNA"/>
</dbReference>
<comment type="caution">
    <text evidence="9">The sequence shown here is derived from an EMBL/GenBank/DDBJ whole genome shotgun (WGS) entry which is preliminary data.</text>
</comment>
<comment type="subcellular location">
    <subcellularLocation>
        <location evidence="1">Membrane</location>
        <topology evidence="1">Multi-pass membrane protein</topology>
    </subcellularLocation>
</comment>
<dbReference type="InterPro" id="IPR003445">
    <property type="entry name" value="Cat_transpt"/>
</dbReference>
<reference evidence="9 10" key="1">
    <citation type="journal article" date="2020" name="Genomics">
        <title>Complete, high-quality genomes from long-read metagenomic sequencing of two wolf lichen thalli reveals enigmatic genome architecture.</title>
        <authorList>
            <person name="McKenzie S.K."/>
            <person name="Walston R.F."/>
            <person name="Allen J.L."/>
        </authorList>
    </citation>
    <scope>NUCLEOTIDE SEQUENCE [LARGE SCALE GENOMIC DNA]</scope>
    <source>
        <strain evidence="9">WasteWater1</strain>
    </source>
</reference>
<evidence type="ECO:0000256" key="6">
    <source>
        <dbReference type="ARBA" id="ARBA00023136"/>
    </source>
</evidence>
<dbReference type="RefSeq" id="XP_037146908.1">
    <property type="nucleotide sequence ID" value="XM_037297707.1"/>
</dbReference>
<dbReference type="AlphaFoldDB" id="A0A8H6F7E2"/>
<dbReference type="PANTHER" id="PTHR31064:SF30">
    <property type="entry name" value="HIGH-AFFINITY POTASSIUM TRANSPORT PROTEIN-RELATED"/>
    <property type="match status" value="1"/>
</dbReference>
<sequence length="674" mass="75854">MDRVRAMIPYLSRRGCFQTNFYRVHVIYFLLTIILSSVIMYGSGVNGNSGDAEALFKLRYIDAIFLCTSAMTATGLSTVNLSDITGFQQSILFLLVLLGNVTITAHATTWLRRHFFRKHMKHFLQHSKAAREIVDGIGREESGKVASLTTGASHSTSSGIQKRPRGGGTHLSQTSTTQDRRSHHEIGHGGLPYPWEWEISRKFTSKFTAPARPIRERPHHHLSFKPSFDRKGRFHSLSEREAQELGGVEYRALGVLMWLLPVYTIFWLALALAIMVPWSYKDSVADIVRYQQPGNLSPGWWASFLVVSAYSNCGLDLLNQSMIPFQGFYLALIVIGGETWAGNTLFPSFLRLTIWTTAKIVPTHSKLHHSLTFLLQHPRRCFILLFPSINTWYLTAVQISLHLLLWIFWILLQIDYPTITSLPPGNRTICGLFQASGVRTAGMYIINFSEIAPALLVLYTGAMYISGLPVIMSIRSTNIYEERSLGVQVPGKADDEIASERSYIGTHLQRQLTSDAWWVFISFFLICIVERDALSIPSPGFDLYAVFFDTVSAFGNVGESTGVPYDTYSFCGAWHTVSKLILIIVMLRGRHRGLPMAIDRAVLLPGQELMERMDKEYNGTVDTRDRAEVEEQIRKMQTGSQAEKIDEGQDPGQDQETKEKMHQDPAEEAIAGNA</sequence>
<feature type="transmembrane region" description="Helical" evidence="8">
    <location>
        <begin position="451"/>
        <end position="474"/>
    </location>
</feature>
<evidence type="ECO:0000256" key="5">
    <source>
        <dbReference type="ARBA" id="ARBA00023065"/>
    </source>
</evidence>
<name>A0A8H6F7E2_9LECA</name>
<keyword evidence="10" id="KW-1185">Reference proteome</keyword>
<dbReference type="GO" id="GO:0030007">
    <property type="term" value="P:intracellular potassium ion homeostasis"/>
    <property type="evidence" value="ECO:0007669"/>
    <property type="project" value="TreeGrafter"/>
</dbReference>
<gene>
    <name evidence="9" type="ORF">HO133_006811</name>
</gene>
<dbReference type="PANTHER" id="PTHR31064">
    <property type="entry name" value="POTASSIUM TRANSPORT PROTEIN DDB_G0292412-RELATED"/>
    <property type="match status" value="1"/>
</dbReference>
<dbReference type="GO" id="GO:1990573">
    <property type="term" value="P:potassium ion import across plasma membrane"/>
    <property type="evidence" value="ECO:0007669"/>
    <property type="project" value="TreeGrafter"/>
</dbReference>
<evidence type="ECO:0000313" key="9">
    <source>
        <dbReference type="EMBL" id="KAF6217473.1"/>
    </source>
</evidence>
<evidence type="ECO:0000313" key="10">
    <source>
        <dbReference type="Proteomes" id="UP000593566"/>
    </source>
</evidence>
<feature type="transmembrane region" description="Helical" evidence="8">
    <location>
        <begin position="392"/>
        <end position="412"/>
    </location>
</feature>
<feature type="compositionally biased region" description="Basic and acidic residues" evidence="7">
    <location>
        <begin position="616"/>
        <end position="634"/>
    </location>
</feature>
<keyword evidence="3 8" id="KW-0812">Transmembrane</keyword>